<protein>
    <submittedName>
        <fullName evidence="2">Uncharacterized protein</fullName>
    </submittedName>
</protein>
<dbReference type="EMBL" id="NDHY01000010">
    <property type="protein sequence ID" value="RIH99878.1"/>
    <property type="molecule type" value="Genomic_DNA"/>
</dbReference>
<evidence type="ECO:0000313" key="2">
    <source>
        <dbReference type="EMBL" id="RIH99878.1"/>
    </source>
</evidence>
<proteinExistence type="predicted"/>
<evidence type="ECO:0000256" key="1">
    <source>
        <dbReference type="SAM" id="MobiDB-lite"/>
    </source>
</evidence>
<gene>
    <name evidence="2" type="ORF">B9J77_04345</name>
</gene>
<sequence>MEKKPEFNPEVTRVKLNPEQAVLACDCFDTGRNVNVGGAASGMACNDAGVPKNRRSASGIASGTITT</sequence>
<dbReference type="Proteomes" id="UP000266287">
    <property type="component" value="Unassembled WGS sequence"/>
</dbReference>
<dbReference type="AlphaFoldDB" id="A0A399FWR8"/>
<comment type="caution">
    <text evidence="2">The sequence shown here is derived from an EMBL/GenBank/DDBJ whole genome shotgun (WGS) entry which is preliminary data.</text>
</comment>
<accession>A0A399FWR8</accession>
<organism evidence="2 3">
    <name type="scientific">candidate division NPL-UPA2 bacterium Unc8</name>
    <dbReference type="NCBI Taxonomy" id="1980939"/>
    <lineage>
        <taxon>Bacteria</taxon>
    </lineage>
</organism>
<evidence type="ECO:0000313" key="3">
    <source>
        <dbReference type="Proteomes" id="UP000266287"/>
    </source>
</evidence>
<reference evidence="2 3" key="1">
    <citation type="submission" date="2018-08" db="EMBL/GenBank/DDBJ databases">
        <title>Draft genome of candidate division NPL-UPA2 bacterium Unc8 that adapted to ultra-basic serpentinizing groundwater.</title>
        <authorList>
            <person name="Ishii S."/>
            <person name="Suzuki S."/>
            <person name="Nealson K.H."/>
        </authorList>
    </citation>
    <scope>NUCLEOTIDE SEQUENCE [LARGE SCALE GENOMIC DNA]</scope>
    <source>
        <strain evidence="2">Unc8</strain>
    </source>
</reference>
<name>A0A399FWR8_UNCN2</name>
<feature type="region of interest" description="Disordered" evidence="1">
    <location>
        <begin position="48"/>
        <end position="67"/>
    </location>
</feature>